<dbReference type="AlphaFoldDB" id="A0A9J7BIF8"/>
<protein>
    <submittedName>
        <fullName evidence="4">Ankyrin repeat domain-containing protein</fullName>
    </submittedName>
</protein>
<evidence type="ECO:0000256" key="1">
    <source>
        <dbReference type="ARBA" id="ARBA00022737"/>
    </source>
</evidence>
<reference evidence="4" key="1">
    <citation type="submission" date="2021-04" db="EMBL/GenBank/DDBJ databases">
        <title>Phylogenetic analysis of Acidobacteriaceae.</title>
        <authorList>
            <person name="Qiu L."/>
            <person name="Zhang Q."/>
        </authorList>
    </citation>
    <scope>NUCLEOTIDE SEQUENCE</scope>
    <source>
        <strain evidence="4">DSM 25168</strain>
    </source>
</reference>
<name>A0A9J7BIF8_9BACT</name>
<dbReference type="PRINTS" id="PR01415">
    <property type="entry name" value="ANKYRIN"/>
</dbReference>
<feature type="repeat" description="ANK" evidence="3">
    <location>
        <begin position="260"/>
        <end position="292"/>
    </location>
</feature>
<dbReference type="PANTHER" id="PTHR24123">
    <property type="entry name" value="ANKYRIN REPEAT-CONTAINING"/>
    <property type="match status" value="1"/>
</dbReference>
<evidence type="ECO:0000313" key="4">
    <source>
        <dbReference type="EMBL" id="UWZ82487.1"/>
    </source>
</evidence>
<dbReference type="RefSeq" id="WP_260791672.1">
    <property type="nucleotide sequence ID" value="NZ_CP093313.1"/>
</dbReference>
<accession>A0A9J7BIF8</accession>
<keyword evidence="5" id="KW-1185">Reference proteome</keyword>
<feature type="repeat" description="ANK" evidence="3">
    <location>
        <begin position="491"/>
        <end position="523"/>
    </location>
</feature>
<dbReference type="PROSITE" id="PS50297">
    <property type="entry name" value="ANK_REP_REGION"/>
    <property type="match status" value="5"/>
</dbReference>
<dbReference type="Gene3D" id="1.25.40.20">
    <property type="entry name" value="Ankyrin repeat-containing domain"/>
    <property type="match status" value="4"/>
</dbReference>
<gene>
    <name evidence="4" type="ORF">MOP44_18145</name>
</gene>
<feature type="repeat" description="ANK" evidence="3">
    <location>
        <begin position="127"/>
        <end position="159"/>
    </location>
</feature>
<evidence type="ECO:0000256" key="2">
    <source>
        <dbReference type="ARBA" id="ARBA00023043"/>
    </source>
</evidence>
<feature type="repeat" description="ANK" evidence="3">
    <location>
        <begin position="391"/>
        <end position="423"/>
    </location>
</feature>
<dbReference type="InterPro" id="IPR051165">
    <property type="entry name" value="Multifunctional_ANK_Repeat"/>
</dbReference>
<dbReference type="InterPro" id="IPR036770">
    <property type="entry name" value="Ankyrin_rpt-contain_sf"/>
</dbReference>
<dbReference type="EMBL" id="CP093313">
    <property type="protein sequence ID" value="UWZ82487.1"/>
    <property type="molecule type" value="Genomic_DNA"/>
</dbReference>
<dbReference type="PANTHER" id="PTHR24123:SF33">
    <property type="entry name" value="PROTEIN HOS4"/>
    <property type="match status" value="1"/>
</dbReference>
<dbReference type="Pfam" id="PF00023">
    <property type="entry name" value="Ank"/>
    <property type="match status" value="1"/>
</dbReference>
<evidence type="ECO:0000313" key="5">
    <source>
        <dbReference type="Proteomes" id="UP001059380"/>
    </source>
</evidence>
<dbReference type="SUPFAM" id="SSF48403">
    <property type="entry name" value="Ankyrin repeat"/>
    <property type="match status" value="1"/>
</dbReference>
<proteinExistence type="predicted"/>
<organism evidence="4 5">
    <name type="scientific">Occallatibacter riparius</name>
    <dbReference type="NCBI Taxonomy" id="1002689"/>
    <lineage>
        <taxon>Bacteria</taxon>
        <taxon>Pseudomonadati</taxon>
        <taxon>Acidobacteriota</taxon>
        <taxon>Terriglobia</taxon>
        <taxon>Terriglobales</taxon>
        <taxon>Acidobacteriaceae</taxon>
        <taxon>Occallatibacter</taxon>
    </lineage>
</organism>
<dbReference type="SMART" id="SM00248">
    <property type="entry name" value="ANK"/>
    <property type="match status" value="9"/>
</dbReference>
<keyword evidence="1" id="KW-0677">Repeat</keyword>
<evidence type="ECO:0000256" key="3">
    <source>
        <dbReference type="PROSITE-ProRule" id="PRU00023"/>
    </source>
</evidence>
<dbReference type="Proteomes" id="UP001059380">
    <property type="component" value="Chromosome"/>
</dbReference>
<dbReference type="KEGG" id="orp:MOP44_18145"/>
<sequence>MPRQLPPRASLEQLKKQAKGLLKHLQSADTVALHRISESHPRWKHLSAEQLAASQFTLADAQCAIANEHGFPSWSRLQSHVKMLEAAGTTAEMVASLRNAAGKGDLAGLNALLDAHPELIDERGGEGVRTALHQAVFGNRESAVKLLLERGANPNIRCEGDNAYPLHFAVEKNRATIIRLLVEHGADTVGEGDYHELGVIGWASAWPDIPADPQTVAYLLEHGARHNIFSAVAMGDVDAVRSLIATRPGDLELRMHGTKMKSMPLHLAVIKRQPQVVLTLLELGANIESLDEAGFTPLDRAAIIGASEMVTILTAAGARLRLPAAAALGRDAEVARLLRLDPNALKPGCRWGNLIVRASEHGSGEMVETLLRNGAVVNVRDNPQTAIDSTAGYTPLHAAAWNGNLRVIPVLMRHGADVRAREEKYHGTPAGWADYAGQIEARNMILQGHIDIIESIQYDLADRIAPILDEDPACLNRTFRDYGLFPWDAQPWHTPLAYAVSRGREQIARLLIERGADVTVRSPEGETLNEIARKAGHGEIARILRAPEAANP</sequence>
<keyword evidence="2 3" id="KW-0040">ANK repeat</keyword>
<dbReference type="Pfam" id="PF12796">
    <property type="entry name" value="Ank_2"/>
    <property type="match status" value="3"/>
</dbReference>
<dbReference type="PROSITE" id="PS50088">
    <property type="entry name" value="ANK_REPEAT"/>
    <property type="match status" value="5"/>
</dbReference>
<dbReference type="InterPro" id="IPR002110">
    <property type="entry name" value="Ankyrin_rpt"/>
</dbReference>
<feature type="repeat" description="ANK" evidence="3">
    <location>
        <begin position="161"/>
        <end position="187"/>
    </location>
</feature>